<accession>A0AAN7AP32</accession>
<name>A0AAN7AP32_9PEZI</name>
<sequence>MAINTLILSLCLQTFSLNNQLLKANSGLYQPTTSPPYRPATPIASHHHIPHTTVANSTQDTRTAQDRQNSVGQYTKTPQCWPVQDVIARDVSVRDVTGRDVTDRDVTAGDILDVIPKQMTSKHKMQHQPLTMTFKASTRPVHSVGRCQTLETNPGMRIRRHQRVTTQGPDSGVCISLDSFQTQKSIFLKTGETRRRVSEET</sequence>
<feature type="signal peptide" evidence="1">
    <location>
        <begin position="1"/>
        <end position="16"/>
    </location>
</feature>
<dbReference type="Proteomes" id="UP001303160">
    <property type="component" value="Unassembled WGS sequence"/>
</dbReference>
<keyword evidence="1" id="KW-0732">Signal</keyword>
<proteinExistence type="predicted"/>
<protein>
    <submittedName>
        <fullName evidence="2">Uncharacterized protein</fullName>
    </submittedName>
</protein>
<evidence type="ECO:0000313" key="3">
    <source>
        <dbReference type="Proteomes" id="UP001303160"/>
    </source>
</evidence>
<dbReference type="AlphaFoldDB" id="A0AAN7AP32"/>
<keyword evidence="3" id="KW-1185">Reference proteome</keyword>
<evidence type="ECO:0000256" key="1">
    <source>
        <dbReference type="SAM" id="SignalP"/>
    </source>
</evidence>
<feature type="chain" id="PRO_5042836688" evidence="1">
    <location>
        <begin position="17"/>
        <end position="201"/>
    </location>
</feature>
<gene>
    <name evidence="2" type="ORF">QBC40DRAFT_302322</name>
</gene>
<organism evidence="2 3">
    <name type="scientific">Triangularia verruculosa</name>
    <dbReference type="NCBI Taxonomy" id="2587418"/>
    <lineage>
        <taxon>Eukaryota</taxon>
        <taxon>Fungi</taxon>
        <taxon>Dikarya</taxon>
        <taxon>Ascomycota</taxon>
        <taxon>Pezizomycotina</taxon>
        <taxon>Sordariomycetes</taxon>
        <taxon>Sordariomycetidae</taxon>
        <taxon>Sordariales</taxon>
        <taxon>Podosporaceae</taxon>
        <taxon>Triangularia</taxon>
    </lineage>
</organism>
<reference evidence="2" key="1">
    <citation type="journal article" date="2023" name="Mol. Phylogenet. Evol.">
        <title>Genome-scale phylogeny and comparative genomics of the fungal order Sordariales.</title>
        <authorList>
            <person name="Hensen N."/>
            <person name="Bonometti L."/>
            <person name="Westerberg I."/>
            <person name="Brannstrom I.O."/>
            <person name="Guillou S."/>
            <person name="Cros-Aarteil S."/>
            <person name="Calhoun S."/>
            <person name="Haridas S."/>
            <person name="Kuo A."/>
            <person name="Mondo S."/>
            <person name="Pangilinan J."/>
            <person name="Riley R."/>
            <person name="LaButti K."/>
            <person name="Andreopoulos B."/>
            <person name="Lipzen A."/>
            <person name="Chen C."/>
            <person name="Yan M."/>
            <person name="Daum C."/>
            <person name="Ng V."/>
            <person name="Clum A."/>
            <person name="Steindorff A."/>
            <person name="Ohm R.A."/>
            <person name="Martin F."/>
            <person name="Silar P."/>
            <person name="Natvig D.O."/>
            <person name="Lalanne C."/>
            <person name="Gautier V."/>
            <person name="Ament-Velasquez S.L."/>
            <person name="Kruys A."/>
            <person name="Hutchinson M.I."/>
            <person name="Powell A.J."/>
            <person name="Barry K."/>
            <person name="Miller A.N."/>
            <person name="Grigoriev I.V."/>
            <person name="Debuchy R."/>
            <person name="Gladieux P."/>
            <person name="Hiltunen Thoren M."/>
            <person name="Johannesson H."/>
        </authorList>
    </citation>
    <scope>NUCLEOTIDE SEQUENCE</scope>
    <source>
        <strain evidence="2">CBS 315.58</strain>
    </source>
</reference>
<dbReference type="EMBL" id="MU864082">
    <property type="protein sequence ID" value="KAK4194228.1"/>
    <property type="molecule type" value="Genomic_DNA"/>
</dbReference>
<reference evidence="2" key="2">
    <citation type="submission" date="2023-05" db="EMBL/GenBank/DDBJ databases">
        <authorList>
            <consortium name="Lawrence Berkeley National Laboratory"/>
            <person name="Steindorff A."/>
            <person name="Hensen N."/>
            <person name="Bonometti L."/>
            <person name="Westerberg I."/>
            <person name="Brannstrom I.O."/>
            <person name="Guillou S."/>
            <person name="Cros-Aarteil S."/>
            <person name="Calhoun S."/>
            <person name="Haridas S."/>
            <person name="Kuo A."/>
            <person name="Mondo S."/>
            <person name="Pangilinan J."/>
            <person name="Riley R."/>
            <person name="Labutti K."/>
            <person name="Andreopoulos B."/>
            <person name="Lipzen A."/>
            <person name="Chen C."/>
            <person name="Yanf M."/>
            <person name="Daum C."/>
            <person name="Ng V."/>
            <person name="Clum A."/>
            <person name="Ohm R."/>
            <person name="Martin F."/>
            <person name="Silar P."/>
            <person name="Natvig D."/>
            <person name="Lalanne C."/>
            <person name="Gautier V."/>
            <person name="Ament-Velasquez S.L."/>
            <person name="Kruys A."/>
            <person name="Hutchinson M.I."/>
            <person name="Powell A.J."/>
            <person name="Barry K."/>
            <person name="Miller A.N."/>
            <person name="Grigoriev I.V."/>
            <person name="Debuchy R."/>
            <person name="Gladieux P."/>
            <person name="Thoren M.H."/>
            <person name="Johannesson H."/>
        </authorList>
    </citation>
    <scope>NUCLEOTIDE SEQUENCE</scope>
    <source>
        <strain evidence="2">CBS 315.58</strain>
    </source>
</reference>
<evidence type="ECO:0000313" key="2">
    <source>
        <dbReference type="EMBL" id="KAK4194228.1"/>
    </source>
</evidence>
<comment type="caution">
    <text evidence="2">The sequence shown here is derived from an EMBL/GenBank/DDBJ whole genome shotgun (WGS) entry which is preliminary data.</text>
</comment>